<evidence type="ECO:0000313" key="3">
    <source>
        <dbReference type="Proteomes" id="UP001499852"/>
    </source>
</evidence>
<accession>A0ABP9P6G7</accession>
<proteinExistence type="predicted"/>
<protein>
    <submittedName>
        <fullName evidence="2">Uncharacterized protein</fullName>
    </submittedName>
</protein>
<dbReference type="Proteomes" id="UP001499852">
    <property type="component" value="Unassembled WGS sequence"/>
</dbReference>
<reference evidence="3" key="1">
    <citation type="journal article" date="2019" name="Int. J. Syst. Evol. Microbiol.">
        <title>The Global Catalogue of Microorganisms (GCM) 10K type strain sequencing project: providing services to taxonomists for standard genome sequencing and annotation.</title>
        <authorList>
            <consortium name="The Broad Institute Genomics Platform"/>
            <consortium name="The Broad Institute Genome Sequencing Center for Infectious Disease"/>
            <person name="Wu L."/>
            <person name="Ma J."/>
        </authorList>
    </citation>
    <scope>NUCLEOTIDE SEQUENCE [LARGE SCALE GENOMIC DNA]</scope>
    <source>
        <strain evidence="3">JCM 18053</strain>
    </source>
</reference>
<keyword evidence="1" id="KW-0732">Signal</keyword>
<sequence>MTGPLFILTMKILAAALTFFLTISLAHADPKEEARQLSRQAFKMDREMHQRIPNIDDRDPALKALHEESTKALMTSEAALKTHPALADARAQRTAAFDKMAAMISQGDAAARDEAKAAYAESERHIHLQARQVPELSALLVAADQAGTAYSQKRESVYASQPETADLAKKAAELRAKAAELRRAAR</sequence>
<evidence type="ECO:0000313" key="2">
    <source>
        <dbReference type="EMBL" id="GAA5141618.1"/>
    </source>
</evidence>
<name>A0ABP9P6G7_9BACT</name>
<comment type="caution">
    <text evidence="2">The sequence shown here is derived from an EMBL/GenBank/DDBJ whole genome shotgun (WGS) entry which is preliminary data.</text>
</comment>
<gene>
    <name evidence="2" type="ORF">GCM10023213_26070</name>
</gene>
<feature type="signal peptide" evidence="1">
    <location>
        <begin position="1"/>
        <end position="28"/>
    </location>
</feature>
<evidence type="ECO:0000256" key="1">
    <source>
        <dbReference type="SAM" id="SignalP"/>
    </source>
</evidence>
<dbReference type="EMBL" id="BAABIA010000005">
    <property type="protein sequence ID" value="GAA5141618.1"/>
    <property type="molecule type" value="Genomic_DNA"/>
</dbReference>
<organism evidence="2 3">
    <name type="scientific">Prosthecobacter algae</name>
    <dbReference type="NCBI Taxonomy" id="1144682"/>
    <lineage>
        <taxon>Bacteria</taxon>
        <taxon>Pseudomonadati</taxon>
        <taxon>Verrucomicrobiota</taxon>
        <taxon>Verrucomicrobiia</taxon>
        <taxon>Verrucomicrobiales</taxon>
        <taxon>Verrucomicrobiaceae</taxon>
        <taxon>Prosthecobacter</taxon>
    </lineage>
</organism>
<keyword evidence="3" id="KW-1185">Reference proteome</keyword>
<feature type="chain" id="PRO_5045358296" evidence="1">
    <location>
        <begin position="29"/>
        <end position="186"/>
    </location>
</feature>